<reference evidence="4 5" key="1">
    <citation type="journal article" date="2020" name="ISME J.">
        <title>Comparative genomics reveals insights into cyanobacterial evolution and habitat adaptation.</title>
        <authorList>
            <person name="Chen M.Y."/>
            <person name="Teng W.K."/>
            <person name="Zhao L."/>
            <person name="Hu C.X."/>
            <person name="Zhou Y.K."/>
            <person name="Han B.P."/>
            <person name="Song L.R."/>
            <person name="Shu W.S."/>
        </authorList>
    </citation>
    <scope>NUCLEOTIDE SEQUENCE [LARGE SCALE GENOMIC DNA]</scope>
    <source>
        <strain evidence="4 5">FACHB-838</strain>
    </source>
</reference>
<keyword evidence="5" id="KW-1185">Reference proteome</keyword>
<dbReference type="InterPro" id="IPR050121">
    <property type="entry name" value="Cytochrome_P450_monoxygenase"/>
</dbReference>
<dbReference type="RefSeq" id="WP_190947217.1">
    <property type="nucleotide sequence ID" value="NZ_JACJSI010000474.1"/>
</dbReference>
<comment type="similarity">
    <text evidence="2 3">Belongs to the cytochrome P450 family.</text>
</comment>
<dbReference type="Proteomes" id="UP000623440">
    <property type="component" value="Unassembled WGS sequence"/>
</dbReference>
<keyword evidence="3" id="KW-0560">Oxidoreductase</keyword>
<dbReference type="PROSITE" id="PS00086">
    <property type="entry name" value="CYTOCHROME_P450"/>
    <property type="match status" value="1"/>
</dbReference>
<dbReference type="PRINTS" id="PR00385">
    <property type="entry name" value="P450"/>
</dbReference>
<dbReference type="Pfam" id="PF00067">
    <property type="entry name" value="p450"/>
    <property type="match status" value="1"/>
</dbReference>
<dbReference type="InterPro" id="IPR036396">
    <property type="entry name" value="Cyt_P450_sf"/>
</dbReference>
<dbReference type="PANTHER" id="PTHR24305:SF166">
    <property type="entry name" value="CYTOCHROME P450 12A4, MITOCHONDRIAL-RELATED"/>
    <property type="match status" value="1"/>
</dbReference>
<name>A0ABR8E4E8_9NOSO</name>
<proteinExistence type="inferred from homology"/>
<evidence type="ECO:0000313" key="5">
    <source>
        <dbReference type="Proteomes" id="UP000623440"/>
    </source>
</evidence>
<dbReference type="PRINTS" id="PR00463">
    <property type="entry name" value="EP450I"/>
</dbReference>
<dbReference type="SUPFAM" id="SSF48264">
    <property type="entry name" value="Cytochrome P450"/>
    <property type="match status" value="1"/>
</dbReference>
<dbReference type="Gene3D" id="1.10.630.10">
    <property type="entry name" value="Cytochrome P450"/>
    <property type="match status" value="1"/>
</dbReference>
<organism evidence="4 5">
    <name type="scientific">Nostoc flagelliforme FACHB-838</name>
    <dbReference type="NCBI Taxonomy" id="2692904"/>
    <lineage>
        <taxon>Bacteria</taxon>
        <taxon>Bacillati</taxon>
        <taxon>Cyanobacteriota</taxon>
        <taxon>Cyanophyceae</taxon>
        <taxon>Nostocales</taxon>
        <taxon>Nostocaceae</taxon>
        <taxon>Nostoc</taxon>
    </lineage>
</organism>
<sequence>MSLPDGPKASSWIQTVQFFLRPLETLDVWHQMYGDTFRVLGNELPATIFFSNPEAIQKIFTATHESFESTQNNNLLKLLLGENSILSCSSEQHQRQKRILLPPFHSERMHDYSQAICEITEKIIGEWIPGKIFVVNSVMKEISICIILDVVFGLQNDDRYNCLKELLVSLFDVLHHPFNSIFLTLIPVLQKKLEFWRLEESLMSQLQQIDKLVYSIIAERKVQRNYPGKDILSMLLEASHESGEPLTNIELRDSLITLLFAGYETTSSALSWALYWSYFSAEIHKNLLFELNSFPIGNDKIGIAQLPYLTAVCSETLRFYPISLMPFSRFVQKPIEIMGYQLEPDTIVNVSIYLAHQREQVYPQPKMFRPERFLERKFSPYEYLPFGGGSRRCIGAALAQLEIKLVLATILSRLQLGLVSPRPIKPIRRGLIMVPPTFEMVVTGVR</sequence>
<evidence type="ECO:0000256" key="2">
    <source>
        <dbReference type="ARBA" id="ARBA00010617"/>
    </source>
</evidence>
<evidence type="ECO:0000256" key="3">
    <source>
        <dbReference type="RuleBase" id="RU000461"/>
    </source>
</evidence>
<protein>
    <submittedName>
        <fullName evidence="4">Cytochrome P450</fullName>
    </submittedName>
</protein>
<keyword evidence="3" id="KW-0479">Metal-binding</keyword>
<dbReference type="InterPro" id="IPR017972">
    <property type="entry name" value="Cyt_P450_CS"/>
</dbReference>
<keyword evidence="3" id="KW-0503">Monooxygenase</keyword>
<dbReference type="CDD" id="cd11053">
    <property type="entry name" value="CYP110-like"/>
    <property type="match status" value="1"/>
</dbReference>
<evidence type="ECO:0000256" key="1">
    <source>
        <dbReference type="ARBA" id="ARBA00001971"/>
    </source>
</evidence>
<gene>
    <name evidence="4" type="ORF">H6G97_47440</name>
</gene>
<dbReference type="EMBL" id="JACJSI010000474">
    <property type="protein sequence ID" value="MBD2536506.1"/>
    <property type="molecule type" value="Genomic_DNA"/>
</dbReference>
<comment type="caution">
    <text evidence="4">The sequence shown here is derived from an EMBL/GenBank/DDBJ whole genome shotgun (WGS) entry which is preliminary data.</text>
</comment>
<dbReference type="PANTHER" id="PTHR24305">
    <property type="entry name" value="CYTOCHROME P450"/>
    <property type="match status" value="1"/>
</dbReference>
<comment type="cofactor">
    <cofactor evidence="1">
        <name>heme</name>
        <dbReference type="ChEBI" id="CHEBI:30413"/>
    </cofactor>
</comment>
<dbReference type="InterPro" id="IPR001128">
    <property type="entry name" value="Cyt_P450"/>
</dbReference>
<evidence type="ECO:0000313" key="4">
    <source>
        <dbReference type="EMBL" id="MBD2536506.1"/>
    </source>
</evidence>
<keyword evidence="3" id="KW-0408">Iron</keyword>
<dbReference type="InterPro" id="IPR002401">
    <property type="entry name" value="Cyt_P450_E_grp-I"/>
</dbReference>
<keyword evidence="3" id="KW-0349">Heme</keyword>
<accession>A0ABR8E4E8</accession>